<name>A0AA48L1M9_9FIRM</name>
<gene>
    <name evidence="1" type="ORF">RsTaC01_1016</name>
</gene>
<accession>A0AA48L1M9</accession>
<organism evidence="1">
    <name type="scientific">Candidatus Paraimprobicoccus trichonymphae</name>
    <dbReference type="NCBI Taxonomy" id="3033793"/>
    <lineage>
        <taxon>Bacteria</taxon>
        <taxon>Bacillati</taxon>
        <taxon>Bacillota</taxon>
        <taxon>Clostridia</taxon>
        <taxon>Candidatus Paraimprobicoccus</taxon>
    </lineage>
</organism>
<dbReference type="Proteomes" id="UP001335720">
    <property type="component" value="Chromosome"/>
</dbReference>
<evidence type="ECO:0000313" key="1">
    <source>
        <dbReference type="EMBL" id="BED93060.1"/>
    </source>
</evidence>
<sequence>MKKFFKTFWFSTVFVFVSNFLIMEYKTNREYENEENLPYSVSMILSSISDVYLKIKNYFTLSNLQESNLTTEMTPFETQFSIDQQKTICIGESLKYIRFNVAQFNLTLEDQIKYRNWGFQGTIDYSDPQNVLGFSEYEFRENFKDYCFQDQDAYCYIIDIKGNPHCAGRFRMPLYGDLKLYNFEDTSEEKIPGRMFFIYSSGSKKLLDVTNILDSCFFDLSNPASNHNLIETIGANHNSAKNPLMLGYYYTDPTQGPWFMKKVPYTSFWLLHVINHDQSFSLFPKNIATKNGYVIKENNTEKFILELDDKLFRAGIVEDAPIALWGGENKFQPYQYNEFLNKNINIYITAAIPLNYAGTKFSDETVISHLRRHYLELFLYCKIKKIKKACISLIGTGVFNVKRSFHIKVLQELIEKMQDSGTIYFFNLFNKVENDDNFSSLGSIIDTKDFDNYQSLYDYCLKLN</sequence>
<dbReference type="EMBL" id="AP027925">
    <property type="protein sequence ID" value="BED93060.1"/>
    <property type="molecule type" value="Genomic_DNA"/>
</dbReference>
<dbReference type="AlphaFoldDB" id="A0AA48L1M9"/>
<protein>
    <submittedName>
        <fullName evidence="1">Uncharacterized protein</fullName>
    </submittedName>
</protein>
<dbReference type="KEGG" id="ptrh:RsTaC01_1016"/>
<proteinExistence type="predicted"/>
<reference evidence="1" key="1">
    <citation type="journal article" date="2023" name="ISME J.">
        <title>Emergence of putative energy parasites within Clostridia revealed by genome analysis of a novel endosymbiotic clade.</title>
        <authorList>
            <person name="Takahashi K."/>
            <person name="Kuwahara H."/>
            <person name="Horikawa Y."/>
            <person name="Izawa K."/>
            <person name="Kato D."/>
            <person name="Inagaki T."/>
            <person name="Yuki M."/>
            <person name="Ohkuma M."/>
            <person name="Hongoh Y."/>
        </authorList>
    </citation>
    <scope>NUCLEOTIDE SEQUENCE</scope>
    <source>
        <strain evidence="1">RsTa-C01</strain>
    </source>
</reference>